<feature type="transmembrane region" description="Helical" evidence="2">
    <location>
        <begin position="121"/>
        <end position="146"/>
    </location>
</feature>
<keyword evidence="2" id="KW-0812">Transmembrane</keyword>
<feature type="region of interest" description="Disordered" evidence="1">
    <location>
        <begin position="1"/>
        <end position="20"/>
    </location>
</feature>
<evidence type="ECO:0008006" key="5">
    <source>
        <dbReference type="Google" id="ProtNLM"/>
    </source>
</evidence>
<sequence length="151" mass="14895">MSVSISPESESSDAPAPPHGSGTASADLIVSIIGHTVLLVVGFVVGMVGGLAAGWLSWLWAAGTSAQVAAAIAAAVVLVLLFAGCRAAGWGMGSRLGAILPAVGWTLAAFAYISLTTGGSIVLTATAVDYVYLYGGLAALALAVVLTPPRS</sequence>
<feature type="transmembrane region" description="Helical" evidence="2">
    <location>
        <begin position="66"/>
        <end position="84"/>
    </location>
</feature>
<feature type="compositionally biased region" description="Low complexity" evidence="1">
    <location>
        <begin position="1"/>
        <end position="14"/>
    </location>
</feature>
<dbReference type="RefSeq" id="WP_344101632.1">
    <property type="nucleotide sequence ID" value="NZ_BAAAPC010000019.1"/>
</dbReference>
<name>A0ABP5EUU1_9ACTN</name>
<evidence type="ECO:0000313" key="4">
    <source>
        <dbReference type="Proteomes" id="UP001501585"/>
    </source>
</evidence>
<evidence type="ECO:0000313" key="3">
    <source>
        <dbReference type="EMBL" id="GAA2008569.1"/>
    </source>
</evidence>
<keyword evidence="2" id="KW-1133">Transmembrane helix</keyword>
<reference evidence="4" key="1">
    <citation type="journal article" date="2019" name="Int. J. Syst. Evol. Microbiol.">
        <title>The Global Catalogue of Microorganisms (GCM) 10K type strain sequencing project: providing services to taxonomists for standard genome sequencing and annotation.</title>
        <authorList>
            <consortium name="The Broad Institute Genomics Platform"/>
            <consortium name="The Broad Institute Genome Sequencing Center for Infectious Disease"/>
            <person name="Wu L."/>
            <person name="Ma J."/>
        </authorList>
    </citation>
    <scope>NUCLEOTIDE SEQUENCE [LARGE SCALE GENOMIC DNA]</scope>
    <source>
        <strain evidence="4">JCM 15313</strain>
    </source>
</reference>
<protein>
    <recommendedName>
        <fullName evidence="5">Integral membrane protein</fullName>
    </recommendedName>
</protein>
<dbReference type="EMBL" id="BAAAPC010000019">
    <property type="protein sequence ID" value="GAA2008569.1"/>
    <property type="molecule type" value="Genomic_DNA"/>
</dbReference>
<evidence type="ECO:0000256" key="1">
    <source>
        <dbReference type="SAM" id="MobiDB-lite"/>
    </source>
</evidence>
<evidence type="ECO:0000256" key="2">
    <source>
        <dbReference type="SAM" id="Phobius"/>
    </source>
</evidence>
<keyword evidence="4" id="KW-1185">Reference proteome</keyword>
<dbReference type="Proteomes" id="UP001501585">
    <property type="component" value="Unassembled WGS sequence"/>
</dbReference>
<accession>A0ABP5EUU1</accession>
<comment type="caution">
    <text evidence="3">The sequence shown here is derived from an EMBL/GenBank/DDBJ whole genome shotgun (WGS) entry which is preliminary data.</text>
</comment>
<organism evidence="3 4">
    <name type="scientific">Nocardiopsis rhodophaea</name>
    <dbReference type="NCBI Taxonomy" id="280238"/>
    <lineage>
        <taxon>Bacteria</taxon>
        <taxon>Bacillati</taxon>
        <taxon>Actinomycetota</taxon>
        <taxon>Actinomycetes</taxon>
        <taxon>Streptosporangiales</taxon>
        <taxon>Nocardiopsidaceae</taxon>
        <taxon>Nocardiopsis</taxon>
    </lineage>
</organism>
<proteinExistence type="predicted"/>
<feature type="transmembrane region" description="Helical" evidence="2">
    <location>
        <begin position="37"/>
        <end position="60"/>
    </location>
</feature>
<gene>
    <name evidence="3" type="ORF">GCM10009799_40310</name>
</gene>
<feature type="transmembrane region" description="Helical" evidence="2">
    <location>
        <begin position="96"/>
        <end position="115"/>
    </location>
</feature>
<keyword evidence="2" id="KW-0472">Membrane</keyword>